<dbReference type="Proteomes" id="UP000011014">
    <property type="component" value="Unassembled WGS sequence"/>
</dbReference>
<feature type="region of interest" description="Disordered" evidence="1">
    <location>
        <begin position="1"/>
        <end position="20"/>
    </location>
</feature>
<dbReference type="EMBL" id="FN656032">
    <property type="protein sequence ID" value="CBY40660.1"/>
    <property type="molecule type" value="Genomic_DNA"/>
</dbReference>
<dbReference type="InParanoid" id="E4XEY6"/>
<keyword evidence="4" id="KW-1185">Reference proteome</keyword>
<accession>E4XEY6</accession>
<organism evidence="2">
    <name type="scientific">Oikopleura dioica</name>
    <name type="common">Tunicate</name>
    <dbReference type="NCBI Taxonomy" id="34765"/>
    <lineage>
        <taxon>Eukaryota</taxon>
        <taxon>Metazoa</taxon>
        <taxon>Chordata</taxon>
        <taxon>Tunicata</taxon>
        <taxon>Appendicularia</taxon>
        <taxon>Copelata</taxon>
        <taxon>Oikopleuridae</taxon>
        <taxon>Oikopleura</taxon>
    </lineage>
</organism>
<evidence type="ECO:0000313" key="4">
    <source>
        <dbReference type="Proteomes" id="UP000001307"/>
    </source>
</evidence>
<dbReference type="AlphaFoldDB" id="E4XEY6"/>
<sequence length="78" mass="9052">MLEFRRSQPRPARRTNTASCPTEFNLAAPFPAIVLQRQRLLMPGRHKSAEKDNHSALRSRFPFRTCSDGKIKPLDIRY</sequence>
<dbReference type="EMBL" id="FN653044">
    <property type="protein sequence ID" value="CBY24170.1"/>
    <property type="molecule type" value="Genomic_DNA"/>
</dbReference>
<evidence type="ECO:0000256" key="1">
    <source>
        <dbReference type="SAM" id="MobiDB-lite"/>
    </source>
</evidence>
<name>E4XEY6_OIKDI</name>
<evidence type="ECO:0000313" key="2">
    <source>
        <dbReference type="EMBL" id="CBY24170.1"/>
    </source>
</evidence>
<reference evidence="2" key="1">
    <citation type="journal article" date="2010" name="Science">
        <title>Plasticity of animal genome architecture unmasked by rapid evolution of a pelagic tunicate.</title>
        <authorList>
            <person name="Denoeud F."/>
            <person name="Henriet S."/>
            <person name="Mungpakdee S."/>
            <person name="Aury J.M."/>
            <person name="Da Silva C."/>
            <person name="Brinkmann H."/>
            <person name="Mikhaleva J."/>
            <person name="Olsen L.C."/>
            <person name="Jubin C."/>
            <person name="Canestro C."/>
            <person name="Bouquet J.M."/>
            <person name="Danks G."/>
            <person name="Poulain J."/>
            <person name="Campsteijn C."/>
            <person name="Adamski M."/>
            <person name="Cross I."/>
            <person name="Yadetie F."/>
            <person name="Muffato M."/>
            <person name="Louis A."/>
            <person name="Butcher S."/>
            <person name="Tsagkogeorga G."/>
            <person name="Konrad A."/>
            <person name="Singh S."/>
            <person name="Jensen M.F."/>
            <person name="Cong E.H."/>
            <person name="Eikeseth-Otteraa H."/>
            <person name="Noel B."/>
            <person name="Anthouard V."/>
            <person name="Porcel B.M."/>
            <person name="Kachouri-Lafond R."/>
            <person name="Nishino A."/>
            <person name="Ugolini M."/>
            <person name="Chourrout P."/>
            <person name="Nishida H."/>
            <person name="Aasland R."/>
            <person name="Huzurbazar S."/>
            <person name="Westhof E."/>
            <person name="Delsuc F."/>
            <person name="Lehrach H."/>
            <person name="Reinhardt R."/>
            <person name="Weissenbach J."/>
            <person name="Roy S.W."/>
            <person name="Artiguenave F."/>
            <person name="Postlethwait J.H."/>
            <person name="Manak J.R."/>
            <person name="Thompson E.M."/>
            <person name="Jaillon O."/>
            <person name="Du Pasquier L."/>
            <person name="Boudinot P."/>
            <person name="Liberles D.A."/>
            <person name="Volff J.N."/>
            <person name="Philippe H."/>
            <person name="Lenhard B."/>
            <person name="Roest Crollius H."/>
            <person name="Wincker P."/>
            <person name="Chourrout D."/>
        </authorList>
    </citation>
    <scope>NUCLEOTIDE SEQUENCE [LARGE SCALE GENOMIC DNA]</scope>
</reference>
<dbReference type="Proteomes" id="UP000001307">
    <property type="component" value="Unassembled WGS sequence"/>
</dbReference>
<protein>
    <submittedName>
        <fullName evidence="2">Uncharacterized protein</fullName>
    </submittedName>
</protein>
<gene>
    <name evidence="2" type="ORF">GSOID_T00009518001</name>
    <name evidence="3" type="ORF">GSOID_T00022681001</name>
</gene>
<proteinExistence type="predicted"/>
<evidence type="ECO:0000313" key="3">
    <source>
        <dbReference type="EMBL" id="CBY40660.1"/>
    </source>
</evidence>